<dbReference type="SUPFAM" id="SSF52540">
    <property type="entry name" value="P-loop containing nucleoside triphosphate hydrolases"/>
    <property type="match status" value="1"/>
</dbReference>
<evidence type="ECO:0000313" key="6">
    <source>
        <dbReference type="Proteomes" id="UP001415857"/>
    </source>
</evidence>
<dbReference type="Pfam" id="PF00612">
    <property type="entry name" value="IQ"/>
    <property type="match status" value="2"/>
</dbReference>
<dbReference type="Proteomes" id="UP001415857">
    <property type="component" value="Unassembled WGS sequence"/>
</dbReference>
<evidence type="ECO:0000256" key="2">
    <source>
        <dbReference type="ARBA" id="ARBA00024341"/>
    </source>
</evidence>
<comment type="similarity">
    <text evidence="2">Belongs to the IQD family.</text>
</comment>
<keyword evidence="6" id="KW-1185">Reference proteome</keyword>
<comment type="function">
    <text evidence="3">May be involved in cooperative interactions with calmodulins or calmodulin-like proteins. Recruits calmodulin proteins to microtubules, thus being a potential scaffold in cellular signaling and trafficking. May associate with nucleic acids and regulate gene expression at the transcriptional or post-transcriptional level.</text>
</comment>
<dbReference type="InterPro" id="IPR027417">
    <property type="entry name" value="P-loop_NTPase"/>
</dbReference>
<feature type="region of interest" description="Disordered" evidence="4">
    <location>
        <begin position="49"/>
        <end position="68"/>
    </location>
</feature>
<proteinExistence type="inferred from homology"/>
<dbReference type="PANTHER" id="PTHR32295">
    <property type="entry name" value="IQ-DOMAIN 5-RELATED"/>
    <property type="match status" value="1"/>
</dbReference>
<evidence type="ECO:0000256" key="1">
    <source>
        <dbReference type="ARBA" id="ARBA00022860"/>
    </source>
</evidence>
<evidence type="ECO:0000256" key="4">
    <source>
        <dbReference type="SAM" id="MobiDB-lite"/>
    </source>
</evidence>
<gene>
    <name evidence="5" type="ORF">L1049_023699</name>
</gene>
<evidence type="ECO:0000256" key="3">
    <source>
        <dbReference type="ARBA" id="ARBA00045534"/>
    </source>
</evidence>
<comment type="caution">
    <text evidence="5">The sequence shown here is derived from an EMBL/GenBank/DDBJ whole genome shotgun (WGS) entry which is preliminary data.</text>
</comment>
<dbReference type="InterPro" id="IPR000048">
    <property type="entry name" value="IQ_motif_EF-hand-BS"/>
</dbReference>
<keyword evidence="1" id="KW-0112">Calmodulin-binding</keyword>
<accession>A0AAP0RZY8</accession>
<sequence>MAMSRSWFGVVRKKLFRSSSPHTSTIIVRHTNATSTSLSKELTLKESEEITSLKDGNGPNEGTSSSKRKDLWKQEIAAIKIQAIFRSHLARRAYRALKSLVKLQAVVRGVLVRRQARIALHCMHALVRLQVTVRTRQLLTRCSDD</sequence>
<dbReference type="Gene3D" id="1.20.5.190">
    <property type="match status" value="1"/>
</dbReference>
<dbReference type="EMBL" id="JBBPBK010000005">
    <property type="protein sequence ID" value="KAK9284524.1"/>
    <property type="molecule type" value="Genomic_DNA"/>
</dbReference>
<protein>
    <submittedName>
        <fullName evidence="5">Uncharacterized protein</fullName>
    </submittedName>
</protein>
<reference evidence="5 6" key="1">
    <citation type="journal article" date="2024" name="Plant J.">
        <title>Genome sequences and population genomics reveal climatic adaptation and genomic divergence between two closely related sweetgum species.</title>
        <authorList>
            <person name="Xu W.Q."/>
            <person name="Ren C.Q."/>
            <person name="Zhang X.Y."/>
            <person name="Comes H.P."/>
            <person name="Liu X.H."/>
            <person name="Li Y.G."/>
            <person name="Kettle C.J."/>
            <person name="Jalonen R."/>
            <person name="Gaisberger H."/>
            <person name="Ma Y.Z."/>
            <person name="Qiu Y.X."/>
        </authorList>
    </citation>
    <scope>NUCLEOTIDE SEQUENCE [LARGE SCALE GENOMIC DNA]</scope>
    <source>
        <strain evidence="5">Hangzhou</strain>
    </source>
</reference>
<name>A0AAP0RZY8_LIQFO</name>
<dbReference type="PROSITE" id="PS50096">
    <property type="entry name" value="IQ"/>
    <property type="match status" value="2"/>
</dbReference>
<dbReference type="PANTHER" id="PTHR32295:SF108">
    <property type="entry name" value="PROTEIN IQ-DOMAIN 20"/>
    <property type="match status" value="1"/>
</dbReference>
<dbReference type="SMART" id="SM00015">
    <property type="entry name" value="IQ"/>
    <property type="match status" value="2"/>
</dbReference>
<dbReference type="CDD" id="cd23767">
    <property type="entry name" value="IQCD"/>
    <property type="match status" value="1"/>
</dbReference>
<dbReference type="GO" id="GO:0005516">
    <property type="term" value="F:calmodulin binding"/>
    <property type="evidence" value="ECO:0007669"/>
    <property type="project" value="UniProtKB-KW"/>
</dbReference>
<dbReference type="AlphaFoldDB" id="A0AAP0RZY8"/>
<organism evidence="5 6">
    <name type="scientific">Liquidambar formosana</name>
    <name type="common">Formosan gum</name>
    <dbReference type="NCBI Taxonomy" id="63359"/>
    <lineage>
        <taxon>Eukaryota</taxon>
        <taxon>Viridiplantae</taxon>
        <taxon>Streptophyta</taxon>
        <taxon>Embryophyta</taxon>
        <taxon>Tracheophyta</taxon>
        <taxon>Spermatophyta</taxon>
        <taxon>Magnoliopsida</taxon>
        <taxon>eudicotyledons</taxon>
        <taxon>Gunneridae</taxon>
        <taxon>Pentapetalae</taxon>
        <taxon>Saxifragales</taxon>
        <taxon>Altingiaceae</taxon>
        <taxon>Liquidambar</taxon>
    </lineage>
</organism>
<evidence type="ECO:0000313" key="5">
    <source>
        <dbReference type="EMBL" id="KAK9284524.1"/>
    </source>
</evidence>